<name>A0A545V957_9HYPO</name>
<proteinExistence type="predicted"/>
<dbReference type="AlphaFoldDB" id="A0A545V957"/>
<dbReference type="EMBL" id="SPUK01000004">
    <property type="protein sequence ID" value="TQV98149.1"/>
    <property type="molecule type" value="Genomic_DNA"/>
</dbReference>
<dbReference type="Proteomes" id="UP000315783">
    <property type="component" value="Unassembled WGS sequence"/>
</dbReference>
<evidence type="ECO:0000313" key="3">
    <source>
        <dbReference type="Proteomes" id="UP000315783"/>
    </source>
</evidence>
<feature type="chain" id="PRO_5021777195" description="Secreted protein" evidence="1">
    <location>
        <begin position="17"/>
        <end position="75"/>
    </location>
</feature>
<keyword evidence="1" id="KW-0732">Signal</keyword>
<sequence>MLSWTLFRGDLPSLLSTACILKLLSPEGVVCGSAGAVTALRHPVSRLLGQPVSRTTLEDRGYSVSMKSLYIMSPS</sequence>
<protein>
    <recommendedName>
        <fullName evidence="4">Secreted protein</fullName>
    </recommendedName>
</protein>
<reference evidence="2 3" key="1">
    <citation type="journal article" date="2019" name="Appl. Microbiol. Biotechnol.">
        <title>Genome sequence of Isaria javanica and comparative genome analysis insights into family S53 peptidase evolution in fungal entomopathogens.</title>
        <authorList>
            <person name="Lin R."/>
            <person name="Zhang X."/>
            <person name="Xin B."/>
            <person name="Zou M."/>
            <person name="Gao Y."/>
            <person name="Qin F."/>
            <person name="Hu Q."/>
            <person name="Xie B."/>
            <person name="Cheng X."/>
        </authorList>
    </citation>
    <scope>NUCLEOTIDE SEQUENCE [LARGE SCALE GENOMIC DNA]</scope>
    <source>
        <strain evidence="2 3">IJ1G</strain>
    </source>
</reference>
<organism evidence="2 3">
    <name type="scientific">Cordyceps javanica</name>
    <dbReference type="NCBI Taxonomy" id="43265"/>
    <lineage>
        <taxon>Eukaryota</taxon>
        <taxon>Fungi</taxon>
        <taxon>Dikarya</taxon>
        <taxon>Ascomycota</taxon>
        <taxon>Pezizomycotina</taxon>
        <taxon>Sordariomycetes</taxon>
        <taxon>Hypocreomycetidae</taxon>
        <taxon>Hypocreales</taxon>
        <taxon>Cordycipitaceae</taxon>
        <taxon>Cordyceps</taxon>
    </lineage>
</organism>
<comment type="caution">
    <text evidence="2">The sequence shown here is derived from an EMBL/GenBank/DDBJ whole genome shotgun (WGS) entry which is preliminary data.</text>
</comment>
<evidence type="ECO:0000256" key="1">
    <source>
        <dbReference type="SAM" id="SignalP"/>
    </source>
</evidence>
<keyword evidence="3" id="KW-1185">Reference proteome</keyword>
<gene>
    <name evidence="2" type="ORF">IF1G_03892</name>
</gene>
<accession>A0A545V957</accession>
<evidence type="ECO:0000313" key="2">
    <source>
        <dbReference type="EMBL" id="TQV98149.1"/>
    </source>
</evidence>
<feature type="signal peptide" evidence="1">
    <location>
        <begin position="1"/>
        <end position="16"/>
    </location>
</feature>
<evidence type="ECO:0008006" key="4">
    <source>
        <dbReference type="Google" id="ProtNLM"/>
    </source>
</evidence>